<name>A0A7N0V8D2_KALFE</name>
<keyword evidence="2" id="KW-0812">Transmembrane</keyword>
<dbReference type="PANTHER" id="PTHR34048:SF5">
    <property type="entry name" value="INNER MEMBRANE LOCALIZED PROTEIN"/>
    <property type="match status" value="1"/>
</dbReference>
<evidence type="ECO:0000256" key="1">
    <source>
        <dbReference type="SAM" id="Coils"/>
    </source>
</evidence>
<reference evidence="3" key="1">
    <citation type="submission" date="2021-01" db="UniProtKB">
        <authorList>
            <consortium name="EnsemblPlants"/>
        </authorList>
    </citation>
    <scope>IDENTIFICATION</scope>
</reference>
<protein>
    <submittedName>
        <fullName evidence="3">Uncharacterized protein</fullName>
    </submittedName>
</protein>
<feature type="transmembrane region" description="Helical" evidence="2">
    <location>
        <begin position="80"/>
        <end position="100"/>
    </location>
</feature>
<proteinExistence type="predicted"/>
<organism evidence="3 4">
    <name type="scientific">Kalanchoe fedtschenkoi</name>
    <name type="common">Lavender scallops</name>
    <name type="synonym">South American air plant</name>
    <dbReference type="NCBI Taxonomy" id="63787"/>
    <lineage>
        <taxon>Eukaryota</taxon>
        <taxon>Viridiplantae</taxon>
        <taxon>Streptophyta</taxon>
        <taxon>Embryophyta</taxon>
        <taxon>Tracheophyta</taxon>
        <taxon>Spermatophyta</taxon>
        <taxon>Magnoliopsida</taxon>
        <taxon>eudicotyledons</taxon>
        <taxon>Gunneridae</taxon>
        <taxon>Pentapetalae</taxon>
        <taxon>Saxifragales</taxon>
        <taxon>Crassulaceae</taxon>
        <taxon>Kalanchoe</taxon>
    </lineage>
</organism>
<evidence type="ECO:0000313" key="4">
    <source>
        <dbReference type="Proteomes" id="UP000594263"/>
    </source>
</evidence>
<accession>A0A7N0V8D2</accession>
<evidence type="ECO:0000313" key="3">
    <source>
        <dbReference type="EnsemblPlants" id="Kaladp0114s0011.1.v1.1"/>
    </source>
</evidence>
<dbReference type="PANTHER" id="PTHR34048">
    <property type="entry name" value="LOW-DENSITY RECEPTOR-LIKE PROTEIN"/>
    <property type="match status" value="1"/>
</dbReference>
<dbReference type="Gramene" id="Kaladp0114s0011.1.v1.1">
    <property type="protein sequence ID" value="Kaladp0114s0011.1.v1.1"/>
    <property type="gene ID" value="Kaladp0114s0011.v1.1"/>
</dbReference>
<dbReference type="Proteomes" id="UP000594263">
    <property type="component" value="Unplaced"/>
</dbReference>
<dbReference type="OMA" id="QIEDEPN"/>
<dbReference type="AlphaFoldDB" id="A0A7N0V8D2"/>
<keyword evidence="2" id="KW-0472">Membrane</keyword>
<evidence type="ECO:0000256" key="2">
    <source>
        <dbReference type="SAM" id="Phobius"/>
    </source>
</evidence>
<keyword evidence="1" id="KW-0175">Coiled coil</keyword>
<dbReference type="EnsemblPlants" id="Kaladp0114s0011.1.v1.1">
    <property type="protein sequence ID" value="Kaladp0114s0011.1.v1.1"/>
    <property type="gene ID" value="Kaladp0114s0011.v1.1"/>
</dbReference>
<feature type="coiled-coil region" evidence="1">
    <location>
        <begin position="127"/>
        <end position="154"/>
    </location>
</feature>
<keyword evidence="2" id="KW-1133">Transmembrane helix</keyword>
<dbReference type="InterPro" id="IPR040377">
    <property type="entry name" value="Ssl2009-like"/>
</dbReference>
<keyword evidence="4" id="KW-1185">Reference proteome</keyword>
<sequence length="175" mass="18310">MAAAASMSVSNSAALYGNPRLRLLSGSGVKPSDKCLGSFAPINLSLKVNRAGTRRLISSKRPLIVQAAYGSDGRPSSSSIFVGGFILGGIIVGTLGCIFAPKISQALAGADHKDLIRKLPNFIYDEERALERTRKKLEAKIAKLNSAIDNASAQIQIEDEPNGAAGNSNEAEAAI</sequence>
<dbReference type="GO" id="GO:0009535">
    <property type="term" value="C:chloroplast thylakoid membrane"/>
    <property type="evidence" value="ECO:0007669"/>
    <property type="project" value="TreeGrafter"/>
</dbReference>
<dbReference type="GO" id="GO:0009706">
    <property type="term" value="C:chloroplast inner membrane"/>
    <property type="evidence" value="ECO:0007669"/>
    <property type="project" value="TreeGrafter"/>
</dbReference>